<reference evidence="2 3" key="1">
    <citation type="journal article" date="2016" name="Mol. Biol. Evol.">
        <title>Comparative Genomics of Early-Diverging Mushroom-Forming Fungi Provides Insights into the Origins of Lignocellulose Decay Capabilities.</title>
        <authorList>
            <person name="Nagy L.G."/>
            <person name="Riley R."/>
            <person name="Tritt A."/>
            <person name="Adam C."/>
            <person name="Daum C."/>
            <person name="Floudas D."/>
            <person name="Sun H."/>
            <person name="Yadav J.S."/>
            <person name="Pangilinan J."/>
            <person name="Larsson K.H."/>
            <person name="Matsuura K."/>
            <person name="Barry K."/>
            <person name="Labutti K."/>
            <person name="Kuo R."/>
            <person name="Ohm R.A."/>
            <person name="Bhattacharya S.S."/>
            <person name="Shirouzu T."/>
            <person name="Yoshinaga Y."/>
            <person name="Martin F.M."/>
            <person name="Grigoriev I.V."/>
            <person name="Hibbett D.S."/>
        </authorList>
    </citation>
    <scope>NUCLEOTIDE SEQUENCE [LARGE SCALE GENOMIC DNA]</scope>
    <source>
        <strain evidence="2 3">TUFC12733</strain>
    </source>
</reference>
<gene>
    <name evidence="2" type="ORF">CALVIDRAFT_565669</name>
</gene>
<accession>A0A167K646</accession>
<evidence type="ECO:0000313" key="3">
    <source>
        <dbReference type="Proteomes" id="UP000076738"/>
    </source>
</evidence>
<evidence type="ECO:0000256" key="1">
    <source>
        <dbReference type="SAM" id="MobiDB-lite"/>
    </source>
</evidence>
<proteinExistence type="predicted"/>
<feature type="compositionally biased region" description="Low complexity" evidence="1">
    <location>
        <begin position="83"/>
        <end position="126"/>
    </location>
</feature>
<keyword evidence="3" id="KW-1185">Reference proteome</keyword>
<feature type="region of interest" description="Disordered" evidence="1">
    <location>
        <begin position="78"/>
        <end position="135"/>
    </location>
</feature>
<evidence type="ECO:0000313" key="2">
    <source>
        <dbReference type="EMBL" id="KZO94301.1"/>
    </source>
</evidence>
<sequence length="219" mass="22944">MVNLLKLLFSKTARRGRPFACAASTFVLGSLMTPESSPVQEQSASFVLLPTPAPRTPERNRTRFQCYAPTCEAPNCPAHGKASPLSPTSTTDSTPGSLTTSSTSPDSLTSPGSPGSPGSLGPPLSTHPSGKSLVLPRTMLPGLAPVARPSEDMQHFVRPMSPEPFLSTATARQHGACEGARGGLPFTVDCSVRGLCLYQGGRLVDTVGTRERAVRGGRE</sequence>
<dbReference type="Proteomes" id="UP000076738">
    <property type="component" value="Unassembled WGS sequence"/>
</dbReference>
<protein>
    <submittedName>
        <fullName evidence="2">Uncharacterized protein</fullName>
    </submittedName>
</protein>
<organism evidence="2 3">
    <name type="scientific">Calocera viscosa (strain TUFC12733)</name>
    <dbReference type="NCBI Taxonomy" id="1330018"/>
    <lineage>
        <taxon>Eukaryota</taxon>
        <taxon>Fungi</taxon>
        <taxon>Dikarya</taxon>
        <taxon>Basidiomycota</taxon>
        <taxon>Agaricomycotina</taxon>
        <taxon>Dacrymycetes</taxon>
        <taxon>Dacrymycetales</taxon>
        <taxon>Dacrymycetaceae</taxon>
        <taxon>Calocera</taxon>
    </lineage>
</organism>
<dbReference type="OrthoDB" id="10627035at2759"/>
<dbReference type="EMBL" id="KV417295">
    <property type="protein sequence ID" value="KZO94301.1"/>
    <property type="molecule type" value="Genomic_DNA"/>
</dbReference>
<dbReference type="AlphaFoldDB" id="A0A167K646"/>
<name>A0A167K646_CALVF</name>